<proteinExistence type="predicted"/>
<dbReference type="Proteomes" id="UP001162480">
    <property type="component" value="Chromosome 2"/>
</dbReference>
<gene>
    <name evidence="1" type="ORF">OCTVUL_1B004627</name>
</gene>
<dbReference type="EMBL" id="OX597815">
    <property type="protein sequence ID" value="CAI9718275.1"/>
    <property type="molecule type" value="Genomic_DNA"/>
</dbReference>
<evidence type="ECO:0000313" key="2">
    <source>
        <dbReference type="Proteomes" id="UP001162480"/>
    </source>
</evidence>
<reference evidence="1" key="1">
    <citation type="submission" date="2023-08" db="EMBL/GenBank/DDBJ databases">
        <authorList>
            <person name="Alioto T."/>
            <person name="Alioto T."/>
            <person name="Gomez Garrido J."/>
        </authorList>
    </citation>
    <scope>NUCLEOTIDE SEQUENCE</scope>
</reference>
<organism evidence="1 2">
    <name type="scientific">Octopus vulgaris</name>
    <name type="common">Common octopus</name>
    <dbReference type="NCBI Taxonomy" id="6645"/>
    <lineage>
        <taxon>Eukaryota</taxon>
        <taxon>Metazoa</taxon>
        <taxon>Spiralia</taxon>
        <taxon>Lophotrochozoa</taxon>
        <taxon>Mollusca</taxon>
        <taxon>Cephalopoda</taxon>
        <taxon>Coleoidea</taxon>
        <taxon>Octopodiformes</taxon>
        <taxon>Octopoda</taxon>
        <taxon>Incirrata</taxon>
        <taxon>Octopodidae</taxon>
        <taxon>Octopus</taxon>
    </lineage>
</organism>
<name>A0AA36ALA4_OCTVU</name>
<keyword evidence="2" id="KW-1185">Reference proteome</keyword>
<dbReference type="AlphaFoldDB" id="A0AA36ALA4"/>
<accession>A0AA36ALA4</accession>
<protein>
    <submittedName>
        <fullName evidence="1">Uncharacterized protein</fullName>
    </submittedName>
</protein>
<sequence>MISMFRCIVVIIEIGGGKRTLIFLTVKGIQFPKPTQFYCLLNRHIFHMIRNTKVYKAKTESIGLETTYLFLRCSRTISPTCFSRIGQCTVPLPIPHFLPAITIREFIVENAYNKENKFLSCSKCGKVTIKMEE</sequence>
<evidence type="ECO:0000313" key="1">
    <source>
        <dbReference type="EMBL" id="CAI9718275.1"/>
    </source>
</evidence>